<name>A0ABY6GMK3_9PROT</name>
<protein>
    <submittedName>
        <fullName evidence="3">AarF/ABC1/UbiB kinase family protein</fullName>
    </submittedName>
</protein>
<proteinExistence type="inferred from homology"/>
<evidence type="ECO:0000259" key="2">
    <source>
        <dbReference type="Pfam" id="PF03109"/>
    </source>
</evidence>
<evidence type="ECO:0000313" key="4">
    <source>
        <dbReference type="Proteomes" id="UP001163831"/>
    </source>
</evidence>
<comment type="similarity">
    <text evidence="1">Belongs to the protein kinase superfamily. ADCK protein kinase family.</text>
</comment>
<dbReference type="CDD" id="cd13970">
    <property type="entry name" value="ABC1_ADCK3"/>
    <property type="match status" value="1"/>
</dbReference>
<sequence length="455" mass="50874">MTKKDPLDETGLFGEFKRLARTSGTVGGIATRLIGSKLGFSPDTSAHANELRLALGGLKGPLMKGAQILSTIPGALPDAYAEQLAELQANAPPMGWSFVRRRMMSELGPEWERQFRHFSHEASAAASLGQVHRATTMDGQDVACKLQYPNMRATVESDLRQFKLAVGVLQRVLPAIKQDQVVKELEARLREELDYQREASHMRLYGDMLSDQKRVTVPKVVETLSTGRLLTMEWVSGAGIKAFLEGNPSQAARNDVARALFYAWYTPVYRYGIIHGDPHMGNFTVRPDHGLNLLDFGAIRIFPPHFVKAIIDLFSALQADDEDMALAAYENWGFTGLSRDTARVLNEWARFVYGPLMDDRERLIQEDDDPNFGRDIAERVYEGLKRTGGVRPSREFVLVDRSAIGLGSVFVRLKAKLNWHRLFQELIAHFDVDALASRQKEALARAEVPPPLSDL</sequence>
<dbReference type="InterPro" id="IPR004147">
    <property type="entry name" value="ABC1_dom"/>
</dbReference>
<organism evidence="3 4">
    <name type="scientific">Candidatus Kirkpatrickella diaphorinae</name>
    <dbReference type="NCBI Taxonomy" id="2984322"/>
    <lineage>
        <taxon>Bacteria</taxon>
        <taxon>Pseudomonadati</taxon>
        <taxon>Pseudomonadota</taxon>
        <taxon>Alphaproteobacteria</taxon>
        <taxon>Acetobacterales</taxon>
        <taxon>Acetobacteraceae</taxon>
        <taxon>Candidatus Kirkpatrickella</taxon>
    </lineage>
</organism>
<evidence type="ECO:0000256" key="1">
    <source>
        <dbReference type="ARBA" id="ARBA00009670"/>
    </source>
</evidence>
<dbReference type="InterPro" id="IPR050154">
    <property type="entry name" value="UbiB_kinase"/>
</dbReference>
<dbReference type="Proteomes" id="UP001163831">
    <property type="component" value="Chromosome"/>
</dbReference>
<keyword evidence="3" id="KW-0808">Transferase</keyword>
<reference evidence="3" key="1">
    <citation type="submission" date="2022-10" db="EMBL/GenBank/DDBJ databases">
        <title>Candidatus Kirkpatrella diaphorinas gen. nov., sp. nov., an uncultured endosymbiont identified in a population of Diaphorina citri from Hawaii.</title>
        <authorList>
            <person name="Henry E.M."/>
            <person name="Carlson C.R."/>
            <person name="Kuo Y.-W."/>
        </authorList>
    </citation>
    <scope>NUCLEOTIDE SEQUENCE</scope>
    <source>
        <strain evidence="3">CADCRV1</strain>
    </source>
</reference>
<dbReference type="GO" id="GO:0016301">
    <property type="term" value="F:kinase activity"/>
    <property type="evidence" value="ECO:0007669"/>
    <property type="project" value="UniProtKB-KW"/>
</dbReference>
<dbReference type="EMBL" id="CP107052">
    <property type="protein sequence ID" value="UYH52165.1"/>
    <property type="molecule type" value="Genomic_DNA"/>
</dbReference>
<keyword evidence="4" id="KW-1185">Reference proteome</keyword>
<dbReference type="PANTHER" id="PTHR10566:SF113">
    <property type="entry name" value="PROTEIN ACTIVITY OF BC1 COMPLEX KINASE 7, CHLOROPLASTIC"/>
    <property type="match status" value="1"/>
</dbReference>
<feature type="domain" description="ABC1 atypical kinase-like" evidence="2">
    <location>
        <begin position="87"/>
        <end position="323"/>
    </location>
</feature>
<gene>
    <name evidence="3" type="ORF">N5W20_04755</name>
</gene>
<dbReference type="Pfam" id="PF03109">
    <property type="entry name" value="ABC1"/>
    <property type="match status" value="1"/>
</dbReference>
<keyword evidence="3" id="KW-0418">Kinase</keyword>
<dbReference type="SUPFAM" id="SSF56112">
    <property type="entry name" value="Protein kinase-like (PK-like)"/>
    <property type="match status" value="1"/>
</dbReference>
<dbReference type="PANTHER" id="PTHR10566">
    <property type="entry name" value="CHAPERONE-ACTIVITY OF BC1 COMPLEX CABC1 -RELATED"/>
    <property type="match status" value="1"/>
</dbReference>
<accession>A0ABY6GMK3</accession>
<dbReference type="InterPro" id="IPR011009">
    <property type="entry name" value="Kinase-like_dom_sf"/>
</dbReference>
<dbReference type="InterPro" id="IPR034646">
    <property type="entry name" value="ADCK3_dom"/>
</dbReference>
<dbReference type="RefSeq" id="WP_319807762.1">
    <property type="nucleotide sequence ID" value="NZ_CP107052.1"/>
</dbReference>
<evidence type="ECO:0000313" key="3">
    <source>
        <dbReference type="EMBL" id="UYH52165.1"/>
    </source>
</evidence>